<keyword evidence="2 12" id="KW-0963">Cytoplasm</keyword>
<dbReference type="GO" id="GO:0005737">
    <property type="term" value="C:cytoplasm"/>
    <property type="evidence" value="ECO:0007669"/>
    <property type="project" value="UniProtKB-UniRule"/>
</dbReference>
<dbReference type="GO" id="GO:0030686">
    <property type="term" value="C:90S preribosome"/>
    <property type="evidence" value="ECO:0007669"/>
    <property type="project" value="TreeGrafter"/>
</dbReference>
<dbReference type="OrthoDB" id="10264588at2759"/>
<keyword evidence="16" id="KW-1185">Reference proteome</keyword>
<evidence type="ECO:0000256" key="3">
    <source>
        <dbReference type="ARBA" id="ARBA00022574"/>
    </source>
</evidence>
<evidence type="ECO:0000256" key="8">
    <source>
        <dbReference type="ARBA" id="ARBA00023054"/>
    </source>
</evidence>
<dbReference type="Gene3D" id="1.20.960.30">
    <property type="match status" value="1"/>
</dbReference>
<comment type="caution">
    <text evidence="15">The sequence shown here is derived from an EMBL/GenBank/DDBJ whole genome shotgun (WGS) entry which is preliminary data.</text>
</comment>
<protein>
    <recommendedName>
        <fullName evidence="12">Nuclear distribution protein nudF</fullName>
    </recommendedName>
    <alternativeName>
        <fullName evidence="12">Lissencephaly-1 homolog</fullName>
        <shortName evidence="12">LIS-1</shortName>
    </alternativeName>
</protein>
<evidence type="ECO:0000256" key="1">
    <source>
        <dbReference type="ARBA" id="ARBA00022448"/>
    </source>
</evidence>
<evidence type="ECO:0000256" key="10">
    <source>
        <dbReference type="ARBA" id="ARBA00023306"/>
    </source>
</evidence>
<dbReference type="InterPro" id="IPR056795">
    <property type="entry name" value="PAC1-like_LisH-like_dom"/>
</dbReference>
<dbReference type="GO" id="GO:0051301">
    <property type="term" value="P:cell division"/>
    <property type="evidence" value="ECO:0007669"/>
    <property type="project" value="UniProtKB-KW"/>
</dbReference>
<evidence type="ECO:0000313" key="16">
    <source>
        <dbReference type="Proteomes" id="UP001149165"/>
    </source>
</evidence>
<dbReference type="GO" id="GO:0051012">
    <property type="term" value="P:microtubule sliding"/>
    <property type="evidence" value="ECO:0007669"/>
    <property type="project" value="UniProtKB-UniRule"/>
</dbReference>
<dbReference type="PROSITE" id="PS00678">
    <property type="entry name" value="WD_REPEATS_1"/>
    <property type="match status" value="2"/>
</dbReference>
<organism evidence="15 16">
    <name type="scientific">Penicillium angulare</name>
    <dbReference type="NCBI Taxonomy" id="116970"/>
    <lineage>
        <taxon>Eukaryota</taxon>
        <taxon>Fungi</taxon>
        <taxon>Dikarya</taxon>
        <taxon>Ascomycota</taxon>
        <taxon>Pezizomycotina</taxon>
        <taxon>Eurotiomycetes</taxon>
        <taxon>Eurotiomycetidae</taxon>
        <taxon>Eurotiales</taxon>
        <taxon>Aspergillaceae</taxon>
        <taxon>Penicillium</taxon>
    </lineage>
</organism>
<dbReference type="InterPro" id="IPR036322">
    <property type="entry name" value="WD40_repeat_dom_sf"/>
</dbReference>
<keyword evidence="3 13" id="KW-0853">WD repeat</keyword>
<evidence type="ECO:0000256" key="2">
    <source>
        <dbReference type="ARBA" id="ARBA00022490"/>
    </source>
</evidence>
<comment type="subcellular location">
    <subcellularLocation>
        <location evidence="12">Cytoplasm</location>
        <location evidence="12">Cytoskeleton</location>
    </subcellularLocation>
    <subcellularLocation>
        <location evidence="12">Cytoplasm</location>
        <location evidence="12">Cytoskeleton</location>
        <location evidence="12">Spindle pole</location>
    </subcellularLocation>
    <text evidence="12">Localizes to the plus ends of microtubules at the hyphal tip and the mitotic spindle poles.</text>
</comment>
<dbReference type="SMART" id="SM00320">
    <property type="entry name" value="WD40"/>
    <property type="match status" value="7"/>
</dbReference>
<dbReference type="InterPro" id="IPR019775">
    <property type="entry name" value="WD40_repeat_CS"/>
</dbReference>
<keyword evidence="8 12" id="KW-0175">Coiled coil</keyword>
<keyword evidence="9 12" id="KW-0206">Cytoskeleton</keyword>
<dbReference type="GO" id="GO:0005730">
    <property type="term" value="C:nucleolus"/>
    <property type="evidence" value="ECO:0007669"/>
    <property type="project" value="TreeGrafter"/>
</dbReference>
<dbReference type="HAMAP" id="MF_03141">
    <property type="entry name" value="lis1"/>
    <property type="match status" value="1"/>
</dbReference>
<dbReference type="InterPro" id="IPR001680">
    <property type="entry name" value="WD40_rpt"/>
</dbReference>
<dbReference type="CDD" id="cd00200">
    <property type="entry name" value="WD40"/>
    <property type="match status" value="1"/>
</dbReference>
<dbReference type="GO" id="GO:0034511">
    <property type="term" value="F:U3 snoRNA binding"/>
    <property type="evidence" value="ECO:0007669"/>
    <property type="project" value="TreeGrafter"/>
</dbReference>
<dbReference type="Pfam" id="PF24951">
    <property type="entry name" value="LisH_PAC1"/>
    <property type="match status" value="1"/>
</dbReference>
<sequence length="455" mass="50879">MPSLLTPRQAEELNKSIIGYLSGNGHSETALCFRKALNFTDDIFDATSTKQYETLLEKKWTSNSRLQKRIMELDSRNAALQCEVDNLKPTSLLKRNGDTENWLPQQPRYSLHSHRDSINCIAFHPRFSSIASGSDDFTIKIWDWEYGELEATLKGHTRTVRDVDYGDTSSGVLLASCSSDLTIKLWNPTDGYKNIRTLQGHEHIISAVRFLPSRDMLASASKDENVKLWNVTNGYCVITIQGHTGWVRDISPSFDGQFLLSTGDDMTVRLWDISSNQPECKFTAVGHENSSTCCAVAPVASFRYLASSLGLKQSTTAVEIMATGSRDRTIKIWDARGVCILTLIGHDSWVRGIAFHPGGKYLLSVSDDKTLRCWDLSQHGKCVKIIRDIHNGFITCLRWAPGVVKNLENSCVSHQWSDSPERHKSEALERDNPEVQPRCVLATGGADHKIQVFAG</sequence>
<keyword evidence="6" id="KW-0677">Repeat</keyword>
<evidence type="ECO:0000256" key="13">
    <source>
        <dbReference type="PROSITE-ProRule" id="PRU00221"/>
    </source>
</evidence>
<dbReference type="GO" id="GO:0070840">
    <property type="term" value="F:dynein complex binding"/>
    <property type="evidence" value="ECO:0007669"/>
    <property type="project" value="UniProtKB-UniRule"/>
</dbReference>
<keyword evidence="5 12" id="KW-0493">Microtubule</keyword>
<comment type="similarity">
    <text evidence="12">Belongs to the WD repeat LIS1/nudF family.</text>
</comment>
<dbReference type="PIRSF" id="PIRSF037647">
    <property type="entry name" value="Dynein_regulator_Lis1"/>
    <property type="match status" value="1"/>
</dbReference>
<feature type="repeat" description="WD" evidence="13">
    <location>
        <begin position="198"/>
        <end position="239"/>
    </location>
</feature>
<dbReference type="GO" id="GO:0000922">
    <property type="term" value="C:spindle pole"/>
    <property type="evidence" value="ECO:0007669"/>
    <property type="project" value="UniProtKB-SubCell"/>
</dbReference>
<dbReference type="PANTHER" id="PTHR19854:SF15">
    <property type="entry name" value="TRANSDUCIN BETA-LIKE PROTEIN 3"/>
    <property type="match status" value="1"/>
</dbReference>
<evidence type="ECO:0000256" key="5">
    <source>
        <dbReference type="ARBA" id="ARBA00022701"/>
    </source>
</evidence>
<dbReference type="PANTHER" id="PTHR19854">
    <property type="entry name" value="TRANSDUCIN BETA-LIKE 3"/>
    <property type="match status" value="1"/>
</dbReference>
<gene>
    <name evidence="12" type="primary">nudF</name>
    <name evidence="12" type="synonym">lis1</name>
    <name evidence="15" type="ORF">N7456_010873</name>
</gene>
<comment type="subunit">
    <text evidence="12">Self-associates. Interacts with nudE and dynein.</text>
</comment>
<dbReference type="SUPFAM" id="SSF50978">
    <property type="entry name" value="WD40 repeat-like"/>
    <property type="match status" value="1"/>
</dbReference>
<dbReference type="EMBL" id="JAPQKH010000007">
    <property type="protein sequence ID" value="KAJ5087257.1"/>
    <property type="molecule type" value="Genomic_DNA"/>
</dbReference>
<dbReference type="PRINTS" id="PR00320">
    <property type="entry name" value="GPROTEINBRPT"/>
</dbReference>
<dbReference type="InterPro" id="IPR020472">
    <property type="entry name" value="WD40_PAC1"/>
</dbReference>
<dbReference type="PROSITE" id="PS50082">
    <property type="entry name" value="WD_REPEATS_2"/>
    <property type="match status" value="6"/>
</dbReference>
<dbReference type="PROSITE" id="PS50294">
    <property type="entry name" value="WD_REPEATS_REGION"/>
    <property type="match status" value="5"/>
</dbReference>
<evidence type="ECO:0000256" key="6">
    <source>
        <dbReference type="ARBA" id="ARBA00022737"/>
    </source>
</evidence>
<evidence type="ECO:0000259" key="14">
    <source>
        <dbReference type="Pfam" id="PF24951"/>
    </source>
</evidence>
<dbReference type="GO" id="GO:0000472">
    <property type="term" value="P:endonucleolytic cleavage to generate mature 5'-end of SSU-rRNA from (SSU-rRNA, 5.8S rRNA, LSU-rRNA)"/>
    <property type="evidence" value="ECO:0007669"/>
    <property type="project" value="TreeGrafter"/>
</dbReference>
<reference evidence="15" key="1">
    <citation type="submission" date="2022-11" db="EMBL/GenBank/DDBJ databases">
        <authorList>
            <person name="Petersen C."/>
        </authorList>
    </citation>
    <scope>NUCLEOTIDE SEQUENCE</scope>
    <source>
        <strain evidence="15">IBT 30069</strain>
    </source>
</reference>
<dbReference type="Gene3D" id="2.130.10.10">
    <property type="entry name" value="YVTN repeat-like/Quinoprotein amine dehydrogenase"/>
    <property type="match status" value="1"/>
</dbReference>
<dbReference type="SUPFAM" id="SSF109925">
    <property type="entry name" value="Lissencephaly-1 protein (Lis-1, PAF-AH alpha) N-terminal domain"/>
    <property type="match status" value="1"/>
</dbReference>
<comment type="function">
    <text evidence="11">Component of the ASTRA complex involved in chromatin remodeling.</text>
</comment>
<dbReference type="AlphaFoldDB" id="A0A9W9K059"/>
<comment type="domain">
    <text evidence="12">Dimerization mediated by the LisH domain may be required to activate dynein.</text>
</comment>
<dbReference type="InterPro" id="IPR015943">
    <property type="entry name" value="WD40/YVTN_repeat-like_dom_sf"/>
</dbReference>
<dbReference type="InterPro" id="IPR037190">
    <property type="entry name" value="LIS1_N"/>
</dbReference>
<keyword evidence="1 12" id="KW-0813">Transport</keyword>
<feature type="repeat" description="WD" evidence="13">
    <location>
        <begin position="153"/>
        <end position="187"/>
    </location>
</feature>
<accession>A0A9W9K059</accession>
<dbReference type="Proteomes" id="UP001149165">
    <property type="component" value="Unassembled WGS sequence"/>
</dbReference>
<keyword evidence="7 12" id="KW-0498">Mitosis</keyword>
<proteinExistence type="inferred from homology"/>
<dbReference type="Pfam" id="PF00400">
    <property type="entry name" value="WD40"/>
    <property type="match status" value="6"/>
</dbReference>
<keyword evidence="4 12" id="KW-0132">Cell division</keyword>
<dbReference type="InterPro" id="IPR006594">
    <property type="entry name" value="LisH"/>
</dbReference>
<feature type="domain" description="PAC1-like LisH-like dimerisation" evidence="14">
    <location>
        <begin position="7"/>
        <end position="42"/>
    </location>
</feature>
<feature type="repeat" description="WD" evidence="13">
    <location>
        <begin position="111"/>
        <end position="152"/>
    </location>
</feature>
<comment type="function">
    <text evidence="12">Positively regulates the activity of the minus-end directed microtubule motor protein dynein. May enhance dynein-mediated microtubule sliding by targeting dynein to the microtubule plus end. Required for nuclear migration during vegetative growth as well as development. Required for retrograde early endosome (EE) transport from the hyphal tip. Required for localization of dynein to the mitotic spindle poles. Recruits additional proteins to the dynein complex at SPBs.</text>
</comment>
<dbReference type="InterPro" id="IPR017252">
    <property type="entry name" value="Dynein_regulator_LIS1"/>
</dbReference>
<dbReference type="GO" id="GO:0005875">
    <property type="term" value="C:microtubule associated complex"/>
    <property type="evidence" value="ECO:0007669"/>
    <property type="project" value="UniProtKB-UniRule"/>
</dbReference>
<feature type="repeat" description="WD" evidence="13">
    <location>
        <begin position="321"/>
        <end position="334"/>
    </location>
</feature>
<feature type="repeat" description="WD" evidence="13">
    <location>
        <begin position="240"/>
        <end position="281"/>
    </location>
</feature>
<reference evidence="15" key="2">
    <citation type="journal article" date="2023" name="IMA Fungus">
        <title>Comparative genomic study of the Penicillium genus elucidates a diverse pangenome and 15 lateral gene transfer events.</title>
        <authorList>
            <person name="Petersen C."/>
            <person name="Sorensen T."/>
            <person name="Nielsen M.R."/>
            <person name="Sondergaard T.E."/>
            <person name="Sorensen J.L."/>
            <person name="Fitzpatrick D.A."/>
            <person name="Frisvad J.C."/>
            <person name="Nielsen K.L."/>
        </authorList>
    </citation>
    <scope>NUCLEOTIDE SEQUENCE</scope>
    <source>
        <strain evidence="15">IBT 30069</strain>
    </source>
</reference>
<evidence type="ECO:0000256" key="7">
    <source>
        <dbReference type="ARBA" id="ARBA00022776"/>
    </source>
</evidence>
<dbReference type="GO" id="GO:0000132">
    <property type="term" value="P:establishment of mitotic spindle orientation"/>
    <property type="evidence" value="ECO:0007669"/>
    <property type="project" value="UniProtKB-UniRule"/>
</dbReference>
<dbReference type="PROSITE" id="PS50896">
    <property type="entry name" value="LISH"/>
    <property type="match status" value="1"/>
</dbReference>
<evidence type="ECO:0000256" key="9">
    <source>
        <dbReference type="ARBA" id="ARBA00023212"/>
    </source>
</evidence>
<name>A0A9W9K059_9EURO</name>
<evidence type="ECO:0000256" key="12">
    <source>
        <dbReference type="HAMAP-Rule" id="MF_03141"/>
    </source>
</evidence>
<dbReference type="GO" id="GO:0000480">
    <property type="term" value="P:endonucleolytic cleavage in 5'-ETS of tricistronic rRNA transcript (SSU-rRNA, 5.8S rRNA, LSU-rRNA)"/>
    <property type="evidence" value="ECO:0007669"/>
    <property type="project" value="TreeGrafter"/>
</dbReference>
<keyword evidence="10 12" id="KW-0131">Cell cycle</keyword>
<dbReference type="FunFam" id="2.130.10.10:FF:000342">
    <property type="entry name" value="Nuclear distribution protein PAC1"/>
    <property type="match status" value="1"/>
</dbReference>
<dbReference type="GO" id="GO:0005874">
    <property type="term" value="C:microtubule"/>
    <property type="evidence" value="ECO:0007669"/>
    <property type="project" value="UniProtKB-KW"/>
</dbReference>
<evidence type="ECO:0000256" key="4">
    <source>
        <dbReference type="ARBA" id="ARBA00022618"/>
    </source>
</evidence>
<evidence type="ECO:0000256" key="11">
    <source>
        <dbReference type="ARBA" id="ARBA00037338"/>
    </source>
</evidence>
<evidence type="ECO:0000313" key="15">
    <source>
        <dbReference type="EMBL" id="KAJ5087257.1"/>
    </source>
</evidence>
<feature type="repeat" description="WD" evidence="13">
    <location>
        <begin position="343"/>
        <end position="377"/>
    </location>
</feature>